<accession>A0A385SFU2</accession>
<keyword evidence="8" id="KW-0902">Two-component regulatory system</keyword>
<dbReference type="SUPFAM" id="SSF55874">
    <property type="entry name" value="ATPase domain of HSP90 chaperone/DNA topoisomerase II/histidine kinase"/>
    <property type="match status" value="1"/>
</dbReference>
<dbReference type="Gene3D" id="3.30.450.20">
    <property type="entry name" value="PAS domain"/>
    <property type="match status" value="1"/>
</dbReference>
<organism evidence="11 12">
    <name type="scientific">Chryseolinea soli</name>
    <dbReference type="NCBI Taxonomy" id="2321403"/>
    <lineage>
        <taxon>Bacteria</taxon>
        <taxon>Pseudomonadati</taxon>
        <taxon>Bacteroidota</taxon>
        <taxon>Cytophagia</taxon>
        <taxon>Cytophagales</taxon>
        <taxon>Fulvivirgaceae</taxon>
        <taxon>Chryseolinea</taxon>
    </lineage>
</organism>
<dbReference type="InterPro" id="IPR003661">
    <property type="entry name" value="HisK_dim/P_dom"/>
</dbReference>
<dbReference type="EMBL" id="CP032382">
    <property type="protein sequence ID" value="AYB29742.1"/>
    <property type="molecule type" value="Genomic_DNA"/>
</dbReference>
<dbReference type="SMART" id="SM00388">
    <property type="entry name" value="HisKA"/>
    <property type="match status" value="1"/>
</dbReference>
<dbReference type="Pfam" id="PF00512">
    <property type="entry name" value="HisKA"/>
    <property type="match status" value="1"/>
</dbReference>
<dbReference type="InterPro" id="IPR036097">
    <property type="entry name" value="HisK_dim/P_sf"/>
</dbReference>
<dbReference type="Gene3D" id="3.30.565.10">
    <property type="entry name" value="Histidine kinase-like ATPase, C-terminal domain"/>
    <property type="match status" value="1"/>
</dbReference>
<dbReference type="Pfam" id="PF02518">
    <property type="entry name" value="HATPase_c"/>
    <property type="match status" value="1"/>
</dbReference>
<dbReference type="KEGG" id="chk:D4L85_03750"/>
<dbReference type="InterPro" id="IPR003594">
    <property type="entry name" value="HATPase_dom"/>
</dbReference>
<dbReference type="InterPro" id="IPR035965">
    <property type="entry name" value="PAS-like_dom_sf"/>
</dbReference>
<evidence type="ECO:0000313" key="11">
    <source>
        <dbReference type="EMBL" id="AYB29742.1"/>
    </source>
</evidence>
<proteinExistence type="predicted"/>
<dbReference type="AlphaFoldDB" id="A0A385SFU2"/>
<dbReference type="Proteomes" id="UP000266183">
    <property type="component" value="Chromosome"/>
</dbReference>
<comment type="catalytic activity">
    <reaction evidence="1">
        <text>ATP + protein L-histidine = ADP + protein N-phospho-L-histidine.</text>
        <dbReference type="EC" id="2.7.13.3"/>
    </reaction>
</comment>
<evidence type="ECO:0000313" key="12">
    <source>
        <dbReference type="Proteomes" id="UP000266183"/>
    </source>
</evidence>
<dbReference type="SUPFAM" id="SSF55785">
    <property type="entry name" value="PYP-like sensor domain (PAS domain)"/>
    <property type="match status" value="1"/>
</dbReference>
<dbReference type="PANTHER" id="PTHR42878:SF7">
    <property type="entry name" value="SENSOR HISTIDINE KINASE GLRK"/>
    <property type="match status" value="1"/>
</dbReference>
<dbReference type="SMART" id="SM00387">
    <property type="entry name" value="HATPase_c"/>
    <property type="match status" value="1"/>
</dbReference>
<evidence type="ECO:0000256" key="3">
    <source>
        <dbReference type="ARBA" id="ARBA00022553"/>
    </source>
</evidence>
<evidence type="ECO:0000256" key="2">
    <source>
        <dbReference type="ARBA" id="ARBA00012438"/>
    </source>
</evidence>
<dbReference type="InterPro" id="IPR004358">
    <property type="entry name" value="Sig_transdc_His_kin-like_C"/>
</dbReference>
<dbReference type="CDD" id="cd00082">
    <property type="entry name" value="HisKA"/>
    <property type="match status" value="1"/>
</dbReference>
<evidence type="ECO:0000256" key="5">
    <source>
        <dbReference type="ARBA" id="ARBA00022741"/>
    </source>
</evidence>
<feature type="region of interest" description="Disordered" evidence="9">
    <location>
        <begin position="1"/>
        <end position="20"/>
    </location>
</feature>
<dbReference type="CDD" id="cd00075">
    <property type="entry name" value="HATPase"/>
    <property type="match status" value="1"/>
</dbReference>
<dbReference type="InterPro" id="IPR005467">
    <property type="entry name" value="His_kinase_dom"/>
</dbReference>
<gene>
    <name evidence="11" type="ORF">D4L85_03750</name>
</gene>
<dbReference type="InterPro" id="IPR036890">
    <property type="entry name" value="HATPase_C_sf"/>
</dbReference>
<dbReference type="GO" id="GO:0000155">
    <property type="term" value="F:phosphorelay sensor kinase activity"/>
    <property type="evidence" value="ECO:0007669"/>
    <property type="project" value="InterPro"/>
</dbReference>
<dbReference type="PRINTS" id="PR00344">
    <property type="entry name" value="BCTRLSENSOR"/>
</dbReference>
<dbReference type="PROSITE" id="PS50109">
    <property type="entry name" value="HIS_KIN"/>
    <property type="match status" value="1"/>
</dbReference>
<keyword evidence="3" id="KW-0597">Phosphoprotein</keyword>
<dbReference type="GO" id="GO:0007234">
    <property type="term" value="P:osmosensory signaling via phosphorelay pathway"/>
    <property type="evidence" value="ECO:0007669"/>
    <property type="project" value="TreeGrafter"/>
</dbReference>
<dbReference type="InterPro" id="IPR050351">
    <property type="entry name" value="BphY/WalK/GraS-like"/>
</dbReference>
<dbReference type="GO" id="GO:0000156">
    <property type="term" value="F:phosphorelay response regulator activity"/>
    <property type="evidence" value="ECO:0007669"/>
    <property type="project" value="TreeGrafter"/>
</dbReference>
<feature type="domain" description="Histidine kinase" evidence="10">
    <location>
        <begin position="164"/>
        <end position="376"/>
    </location>
</feature>
<dbReference type="GO" id="GO:0030295">
    <property type="term" value="F:protein kinase activator activity"/>
    <property type="evidence" value="ECO:0007669"/>
    <property type="project" value="TreeGrafter"/>
</dbReference>
<reference evidence="12" key="1">
    <citation type="submission" date="2018-09" db="EMBL/GenBank/DDBJ databases">
        <title>Chryseolinea sp. KIS68-18 isolated from soil.</title>
        <authorList>
            <person name="Weon H.-Y."/>
            <person name="Kwon S.-W."/>
            <person name="Lee S.A."/>
        </authorList>
    </citation>
    <scope>NUCLEOTIDE SEQUENCE [LARGE SCALE GENOMIC DNA]</scope>
    <source>
        <strain evidence="12">KIS68-18</strain>
    </source>
</reference>
<keyword evidence="4" id="KW-0808">Transferase</keyword>
<dbReference type="GO" id="GO:0005524">
    <property type="term" value="F:ATP binding"/>
    <property type="evidence" value="ECO:0007669"/>
    <property type="project" value="UniProtKB-KW"/>
</dbReference>
<sequence>MDQKNGINRSKVDRGTKRQTPVLENPGKLFFDNTFEIIFWSSPGDKILFGNRLFFDGFGFGNDHSSKDFPVFDLFVNVDDYQRIKRKLLGGEQVRQYVVNFKKLNGKKIVALLNAQKLVNEIGELVLHWTALDISERVEFERNLEQKNLQLAKINSQMEKFLYSASHDLRSPLTSIMGLVNLTRLHTSDRTVMEYVEKIELSAERLDAIIRDIISFSKTTYKNIHSEKIEFDTQIWKVVNAHRHNENFNRLNVEIVIRGGAAFYSDRDRLEIILENLIRNAIQFSDAAKVRPFLHILVNMVPEHVTIEVHDNGIGIARQYFDQIFNMFYKASSQSRGAGLGLYIAKEGIEQLGGDISVQSEVGFGSVFKVCIPNSLKGKLINRKNQLKNEAVEH</sequence>
<dbReference type="SUPFAM" id="SSF47384">
    <property type="entry name" value="Homodimeric domain of signal transducing histidine kinase"/>
    <property type="match status" value="1"/>
</dbReference>
<evidence type="ECO:0000256" key="1">
    <source>
        <dbReference type="ARBA" id="ARBA00000085"/>
    </source>
</evidence>
<protein>
    <recommendedName>
        <fullName evidence="2">histidine kinase</fullName>
        <ecNumber evidence="2">2.7.13.3</ecNumber>
    </recommendedName>
</protein>
<dbReference type="PANTHER" id="PTHR42878">
    <property type="entry name" value="TWO-COMPONENT HISTIDINE KINASE"/>
    <property type="match status" value="1"/>
</dbReference>
<evidence type="ECO:0000256" key="7">
    <source>
        <dbReference type="ARBA" id="ARBA00022840"/>
    </source>
</evidence>
<dbReference type="EC" id="2.7.13.3" evidence="2"/>
<dbReference type="Gene3D" id="1.10.287.130">
    <property type="match status" value="1"/>
</dbReference>
<keyword evidence="5" id="KW-0547">Nucleotide-binding</keyword>
<evidence type="ECO:0000259" key="10">
    <source>
        <dbReference type="PROSITE" id="PS50109"/>
    </source>
</evidence>
<name>A0A385SFU2_9BACT</name>
<evidence type="ECO:0000256" key="9">
    <source>
        <dbReference type="SAM" id="MobiDB-lite"/>
    </source>
</evidence>
<keyword evidence="7" id="KW-0067">ATP-binding</keyword>
<evidence type="ECO:0000256" key="8">
    <source>
        <dbReference type="ARBA" id="ARBA00023012"/>
    </source>
</evidence>
<keyword evidence="6 11" id="KW-0418">Kinase</keyword>
<keyword evidence="12" id="KW-1185">Reference proteome</keyword>
<evidence type="ECO:0000256" key="4">
    <source>
        <dbReference type="ARBA" id="ARBA00022679"/>
    </source>
</evidence>
<evidence type="ECO:0000256" key="6">
    <source>
        <dbReference type="ARBA" id="ARBA00022777"/>
    </source>
</evidence>